<dbReference type="Proteomes" id="UP000828390">
    <property type="component" value="Unassembled WGS sequence"/>
</dbReference>
<dbReference type="EMBL" id="JAIWYP010000005">
    <property type="protein sequence ID" value="KAH3823071.1"/>
    <property type="molecule type" value="Genomic_DNA"/>
</dbReference>
<gene>
    <name evidence="1" type="ORF">DPMN_124869</name>
</gene>
<protein>
    <submittedName>
        <fullName evidence="1">Uncharacterized protein</fullName>
    </submittedName>
</protein>
<evidence type="ECO:0000313" key="2">
    <source>
        <dbReference type="Proteomes" id="UP000828390"/>
    </source>
</evidence>
<dbReference type="InterPro" id="IPR008922">
    <property type="entry name" value="Di-copper_centre_dom_sf"/>
</dbReference>
<evidence type="ECO:0000313" key="1">
    <source>
        <dbReference type="EMBL" id="KAH3823071.1"/>
    </source>
</evidence>
<sequence>MKRSSNAHISSLCRQNIYHSIKITLPVRFRVEEKLREIDPEVSLAYWDYTADYYLPLPSDSVIWSPCFVGNGDGIVREGPFRFMYGGFNTLISRDIAPNGTCPPRLINKDDVDELMRYCYYAVGCDMCI</sequence>
<reference evidence="1" key="2">
    <citation type="submission" date="2020-11" db="EMBL/GenBank/DDBJ databases">
        <authorList>
            <person name="McCartney M.A."/>
            <person name="Auch B."/>
            <person name="Kono T."/>
            <person name="Mallez S."/>
            <person name="Becker A."/>
            <person name="Gohl D.M."/>
            <person name="Silverstein K.A.T."/>
            <person name="Koren S."/>
            <person name="Bechman K.B."/>
            <person name="Herman A."/>
            <person name="Abrahante J.E."/>
            <person name="Garbe J."/>
        </authorList>
    </citation>
    <scope>NUCLEOTIDE SEQUENCE</scope>
    <source>
        <strain evidence="1">Duluth1</strain>
        <tissue evidence="1">Whole animal</tissue>
    </source>
</reference>
<dbReference type="AlphaFoldDB" id="A0A9D4JSZ0"/>
<keyword evidence="2" id="KW-1185">Reference proteome</keyword>
<organism evidence="1 2">
    <name type="scientific">Dreissena polymorpha</name>
    <name type="common">Zebra mussel</name>
    <name type="synonym">Mytilus polymorpha</name>
    <dbReference type="NCBI Taxonomy" id="45954"/>
    <lineage>
        <taxon>Eukaryota</taxon>
        <taxon>Metazoa</taxon>
        <taxon>Spiralia</taxon>
        <taxon>Lophotrochozoa</taxon>
        <taxon>Mollusca</taxon>
        <taxon>Bivalvia</taxon>
        <taxon>Autobranchia</taxon>
        <taxon>Heteroconchia</taxon>
        <taxon>Euheterodonta</taxon>
        <taxon>Imparidentia</taxon>
        <taxon>Neoheterodontei</taxon>
        <taxon>Myida</taxon>
        <taxon>Dreissenoidea</taxon>
        <taxon>Dreissenidae</taxon>
        <taxon>Dreissena</taxon>
    </lineage>
</organism>
<reference evidence="1" key="1">
    <citation type="journal article" date="2019" name="bioRxiv">
        <title>The Genome of the Zebra Mussel, Dreissena polymorpha: A Resource for Invasive Species Research.</title>
        <authorList>
            <person name="McCartney M.A."/>
            <person name="Auch B."/>
            <person name="Kono T."/>
            <person name="Mallez S."/>
            <person name="Zhang Y."/>
            <person name="Obille A."/>
            <person name="Becker A."/>
            <person name="Abrahante J.E."/>
            <person name="Garbe J."/>
            <person name="Badalamenti J.P."/>
            <person name="Herman A."/>
            <person name="Mangelson H."/>
            <person name="Liachko I."/>
            <person name="Sullivan S."/>
            <person name="Sone E.D."/>
            <person name="Koren S."/>
            <person name="Silverstein K.A.T."/>
            <person name="Beckman K.B."/>
            <person name="Gohl D.M."/>
        </authorList>
    </citation>
    <scope>NUCLEOTIDE SEQUENCE</scope>
    <source>
        <strain evidence="1">Duluth1</strain>
        <tissue evidence="1">Whole animal</tissue>
    </source>
</reference>
<comment type="caution">
    <text evidence="1">The sequence shown here is derived from an EMBL/GenBank/DDBJ whole genome shotgun (WGS) entry which is preliminary data.</text>
</comment>
<dbReference type="SUPFAM" id="SSF48056">
    <property type="entry name" value="Di-copper centre-containing domain"/>
    <property type="match status" value="1"/>
</dbReference>
<dbReference type="Gene3D" id="1.10.1280.10">
    <property type="entry name" value="Di-copper center containing domain from catechol oxidase"/>
    <property type="match status" value="1"/>
</dbReference>
<accession>A0A9D4JSZ0</accession>
<name>A0A9D4JSZ0_DREPO</name>
<proteinExistence type="predicted"/>